<dbReference type="Gene3D" id="3.40.190.10">
    <property type="entry name" value="Periplasmic binding protein-like II"/>
    <property type="match status" value="1"/>
</dbReference>
<dbReference type="InterPro" id="IPR006059">
    <property type="entry name" value="SBP"/>
</dbReference>
<feature type="compositionally biased region" description="Polar residues" evidence="1">
    <location>
        <begin position="476"/>
        <end position="491"/>
    </location>
</feature>
<dbReference type="PROSITE" id="PS00018">
    <property type="entry name" value="EF_HAND_1"/>
    <property type="match status" value="1"/>
</dbReference>
<dbReference type="PANTHER" id="PTHR43649:SF12">
    <property type="entry name" value="DIACETYLCHITOBIOSE BINDING PROTEIN DASA"/>
    <property type="match status" value="1"/>
</dbReference>
<dbReference type="RefSeq" id="WP_131017537.1">
    <property type="nucleotide sequence ID" value="NZ_SIRE01000029.1"/>
</dbReference>
<feature type="signal peptide" evidence="2">
    <location>
        <begin position="1"/>
        <end position="21"/>
    </location>
</feature>
<evidence type="ECO:0000313" key="3">
    <source>
        <dbReference type="EMBL" id="TBL70821.1"/>
    </source>
</evidence>
<accession>A0A4Q9DJN4</accession>
<organism evidence="3 4">
    <name type="scientific">Paenibacillus thalictri</name>
    <dbReference type="NCBI Taxonomy" id="2527873"/>
    <lineage>
        <taxon>Bacteria</taxon>
        <taxon>Bacillati</taxon>
        <taxon>Bacillota</taxon>
        <taxon>Bacilli</taxon>
        <taxon>Bacillales</taxon>
        <taxon>Paenibacillaceae</taxon>
        <taxon>Paenibacillus</taxon>
    </lineage>
</organism>
<keyword evidence="4" id="KW-1185">Reference proteome</keyword>
<name>A0A4Q9DJN4_9BACL</name>
<dbReference type="Proteomes" id="UP000293142">
    <property type="component" value="Unassembled WGS sequence"/>
</dbReference>
<protein>
    <submittedName>
        <fullName evidence="3">Extracellular solute-binding protein</fullName>
    </submittedName>
</protein>
<dbReference type="Pfam" id="PF01547">
    <property type="entry name" value="SBP_bac_1"/>
    <property type="match status" value="1"/>
</dbReference>
<gene>
    <name evidence="3" type="ORF">EYB31_31735</name>
</gene>
<feature type="region of interest" description="Disordered" evidence="1">
    <location>
        <begin position="472"/>
        <end position="491"/>
    </location>
</feature>
<dbReference type="SUPFAM" id="SSF53850">
    <property type="entry name" value="Periplasmic binding protein-like II"/>
    <property type="match status" value="1"/>
</dbReference>
<keyword evidence="2" id="KW-0732">Signal</keyword>
<reference evidence="3 4" key="1">
    <citation type="submission" date="2019-02" db="EMBL/GenBank/DDBJ databases">
        <title>Paenibacillus sp. nov., isolated from surface-sterilized tissue of Thalictrum simplex L.</title>
        <authorList>
            <person name="Tuo L."/>
        </authorList>
    </citation>
    <scope>NUCLEOTIDE SEQUENCE [LARGE SCALE GENOMIC DNA]</scope>
    <source>
        <strain evidence="3 4">N2SHLJ1</strain>
    </source>
</reference>
<feature type="chain" id="PRO_5039423017" evidence="2">
    <location>
        <begin position="22"/>
        <end position="491"/>
    </location>
</feature>
<dbReference type="PROSITE" id="PS51257">
    <property type="entry name" value="PROKAR_LIPOPROTEIN"/>
    <property type="match status" value="1"/>
</dbReference>
<dbReference type="EMBL" id="SIRE01000029">
    <property type="protein sequence ID" value="TBL70821.1"/>
    <property type="molecule type" value="Genomic_DNA"/>
</dbReference>
<proteinExistence type="predicted"/>
<dbReference type="AlphaFoldDB" id="A0A4Q9DJN4"/>
<evidence type="ECO:0000313" key="4">
    <source>
        <dbReference type="Proteomes" id="UP000293142"/>
    </source>
</evidence>
<dbReference type="PANTHER" id="PTHR43649">
    <property type="entry name" value="ARABINOSE-BINDING PROTEIN-RELATED"/>
    <property type="match status" value="1"/>
</dbReference>
<evidence type="ECO:0000256" key="1">
    <source>
        <dbReference type="SAM" id="MobiDB-lite"/>
    </source>
</evidence>
<dbReference type="InterPro" id="IPR018247">
    <property type="entry name" value="EF_Hand_1_Ca_BS"/>
</dbReference>
<comment type="caution">
    <text evidence="3">The sequence shown here is derived from an EMBL/GenBank/DDBJ whole genome shotgun (WGS) entry which is preliminary data.</text>
</comment>
<sequence length="491" mass="54541">MIGKKTLTILLSTFLVTSVMSACTNANTDAGKEAAKDAGSAKPDAQGGAKVKLTFAAIGSKLDDDNKTYQKLVQDYNANPKAKAQVELKLTDVFEDVNAHRTWVTTQLIGKTGPDIIPSRYLWTQEDYGKKLILDLNSFLAKPNPYFENQKWQDTFSENIMKSMLVPGTDKIAGIPTYSQAVRLFYNKDIFKKAGISEIPQTWEQFQDVQSKLKAKGITPMAIGTNKQGGDRPNWMMRYFSDQTTEKMVPQLDLDKNGLITSNEIVYGIDAGLIDFTKQPFIDLFPLLKDWTQYWPKGFNGLTVDDASDMFLRGDAAMTLGTAGFSKQAQGLVDYGVMRVPYLTKKTNPNAEEKFYEVAAGNPDGVYALPVSLQPEKQEAAVDFLMYMSSPAVQQTLAEKQYVAPVLKNAKFPDNITPFLIVNEPFKMNLFGPAFSKNLYEVFGKEGQLYLDGSQSLNDFANKLNGAARKEADSLKASQGWSKDNNYGTKK</sequence>
<evidence type="ECO:0000256" key="2">
    <source>
        <dbReference type="SAM" id="SignalP"/>
    </source>
</evidence>
<dbReference type="InterPro" id="IPR050490">
    <property type="entry name" value="Bact_solute-bd_prot1"/>
</dbReference>
<dbReference type="OrthoDB" id="9798191at2"/>